<evidence type="ECO:0000313" key="2">
    <source>
        <dbReference type="Proteomes" id="UP000887458"/>
    </source>
</evidence>
<organism evidence="1 2">
    <name type="scientific">Dermatophagoides pteronyssinus</name>
    <name type="common">European house dust mite</name>
    <dbReference type="NCBI Taxonomy" id="6956"/>
    <lineage>
        <taxon>Eukaryota</taxon>
        <taxon>Metazoa</taxon>
        <taxon>Ecdysozoa</taxon>
        <taxon>Arthropoda</taxon>
        <taxon>Chelicerata</taxon>
        <taxon>Arachnida</taxon>
        <taxon>Acari</taxon>
        <taxon>Acariformes</taxon>
        <taxon>Sarcoptiformes</taxon>
        <taxon>Astigmata</taxon>
        <taxon>Psoroptidia</taxon>
        <taxon>Analgoidea</taxon>
        <taxon>Pyroglyphidae</taxon>
        <taxon>Dermatophagoidinae</taxon>
        <taxon>Dermatophagoides</taxon>
    </lineage>
</organism>
<reference evidence="1 2" key="1">
    <citation type="journal article" date="2018" name="J. Allergy Clin. Immunol.">
        <title>High-quality assembly of Dermatophagoides pteronyssinus genome and transcriptome reveals a wide range of novel allergens.</title>
        <authorList>
            <person name="Liu X.Y."/>
            <person name="Yang K.Y."/>
            <person name="Wang M.Q."/>
            <person name="Kwok J.S."/>
            <person name="Zeng X."/>
            <person name="Yang Z."/>
            <person name="Xiao X.J."/>
            <person name="Lau C.P."/>
            <person name="Li Y."/>
            <person name="Huang Z.M."/>
            <person name="Ba J.G."/>
            <person name="Yim A.K."/>
            <person name="Ouyang C.Y."/>
            <person name="Ngai S.M."/>
            <person name="Chan T.F."/>
            <person name="Leung E.L."/>
            <person name="Liu L."/>
            <person name="Liu Z.G."/>
            <person name="Tsui S.K."/>
        </authorList>
    </citation>
    <scope>NUCLEOTIDE SEQUENCE [LARGE SCALE GENOMIC DNA]</scope>
    <source>
        <strain evidence="1">Derp</strain>
    </source>
</reference>
<name>A0ABQ8JV04_DERPT</name>
<evidence type="ECO:0000313" key="1">
    <source>
        <dbReference type="EMBL" id="KAH9426436.1"/>
    </source>
</evidence>
<dbReference type="Proteomes" id="UP000887458">
    <property type="component" value="Unassembled WGS sequence"/>
</dbReference>
<protein>
    <submittedName>
        <fullName evidence="1">Uncharacterized protein</fullName>
    </submittedName>
</protein>
<reference evidence="1 2" key="2">
    <citation type="journal article" date="2022" name="Mol. Biol. Evol.">
        <title>Comparative Genomics Reveals Insights into the Divergent Evolution of Astigmatic Mites and Household Pest Adaptations.</title>
        <authorList>
            <person name="Xiong Q."/>
            <person name="Wan A.T."/>
            <person name="Liu X."/>
            <person name="Fung C.S."/>
            <person name="Xiao X."/>
            <person name="Malainual N."/>
            <person name="Hou J."/>
            <person name="Wang L."/>
            <person name="Wang M."/>
            <person name="Yang K.Y."/>
            <person name="Cui Y."/>
            <person name="Leung E.L."/>
            <person name="Nong W."/>
            <person name="Shin S.K."/>
            <person name="Au S.W."/>
            <person name="Jeong K.Y."/>
            <person name="Chew F.T."/>
            <person name="Hui J.H."/>
            <person name="Leung T.F."/>
            <person name="Tungtrongchitr A."/>
            <person name="Zhong N."/>
            <person name="Liu Z."/>
            <person name="Tsui S.K."/>
        </authorList>
    </citation>
    <scope>NUCLEOTIDE SEQUENCE [LARGE SCALE GENOMIC DNA]</scope>
    <source>
        <strain evidence="1">Derp</strain>
    </source>
</reference>
<dbReference type="EMBL" id="NJHN03000010">
    <property type="protein sequence ID" value="KAH9426436.1"/>
    <property type="molecule type" value="Genomic_DNA"/>
</dbReference>
<keyword evidence="2" id="KW-1185">Reference proteome</keyword>
<comment type="caution">
    <text evidence="1">The sequence shown here is derived from an EMBL/GenBank/DDBJ whole genome shotgun (WGS) entry which is preliminary data.</text>
</comment>
<accession>A0ABQ8JV04</accession>
<proteinExistence type="predicted"/>
<gene>
    <name evidence="1" type="ORF">DERP_011005</name>
</gene>
<sequence>MPEDKGIFFFSCLKKLMRKKEENKDPHCFHHSKHSYPLCNTVARVPPPPPVPSFNDNHDDDKFYALGTFILYMVKKLFKVNN</sequence>